<keyword evidence="3" id="KW-1185">Reference proteome</keyword>
<dbReference type="RefSeq" id="WP_135430344.1">
    <property type="nucleotide sequence ID" value="NZ_SRLA01000001.1"/>
</dbReference>
<comment type="caution">
    <text evidence="2">The sequence shown here is derived from an EMBL/GenBank/DDBJ whole genome shotgun (WGS) entry which is preliminary data.</text>
</comment>
<dbReference type="EMBL" id="SRLA01000001">
    <property type="protein sequence ID" value="TGE09553.1"/>
    <property type="molecule type" value="Genomic_DNA"/>
</dbReference>
<protein>
    <submittedName>
        <fullName evidence="2">Uncharacterized protein</fullName>
    </submittedName>
</protein>
<feature type="signal peptide" evidence="1">
    <location>
        <begin position="1"/>
        <end position="18"/>
    </location>
</feature>
<evidence type="ECO:0000313" key="2">
    <source>
        <dbReference type="EMBL" id="TGE09553.1"/>
    </source>
</evidence>
<evidence type="ECO:0000313" key="3">
    <source>
        <dbReference type="Proteomes" id="UP000298337"/>
    </source>
</evidence>
<dbReference type="AlphaFoldDB" id="A0A4Z0PBC4"/>
<reference evidence="2 3" key="1">
    <citation type="submission" date="2019-04" db="EMBL/GenBank/DDBJ databases">
        <authorList>
            <person name="Feng G."/>
            <person name="Zhang J."/>
            <person name="Zhu H."/>
        </authorList>
    </citation>
    <scope>NUCLEOTIDE SEQUENCE [LARGE SCALE GENOMIC DNA]</scope>
    <source>
        <strain evidence="2 3">92R-1</strain>
    </source>
</reference>
<keyword evidence="1" id="KW-0732">Signal</keyword>
<proteinExistence type="predicted"/>
<organism evidence="2 3">
    <name type="scientific">Hymenobacter fodinae</name>
    <dbReference type="NCBI Taxonomy" id="2510796"/>
    <lineage>
        <taxon>Bacteria</taxon>
        <taxon>Pseudomonadati</taxon>
        <taxon>Bacteroidota</taxon>
        <taxon>Cytophagia</taxon>
        <taxon>Cytophagales</taxon>
        <taxon>Hymenobacteraceae</taxon>
        <taxon>Hymenobacter</taxon>
    </lineage>
</organism>
<sequence>MKYFLALLAWCLPLVSWAARPLEPLQIAEQFVAKTGWTDMKSYLSGEAAGQARSQSLGQQIPATLERRCQLLQQNQQTAVVTVELRDSVSRNDIYLHFRHDSTTAATPWKLTAVRSLSMTQLGPPMLKLLSDMPPAEVAQYNQKHPDAPHAFMLGNIRLWIGADAAIAEHFHQNQPAFQRVVQYMQAHHYFTPNSAANEEQAVNEDDSLQALLRPLYITRVSQKYLDCGSCLEFIIGGVTDNTVGLLYQPDARQVPGMSPDRVIVIKPLGNGWYLFKTT</sequence>
<name>A0A4Z0PBC4_9BACT</name>
<gene>
    <name evidence="2" type="ORF">EU556_01590</name>
</gene>
<evidence type="ECO:0000256" key="1">
    <source>
        <dbReference type="SAM" id="SignalP"/>
    </source>
</evidence>
<feature type="chain" id="PRO_5021190385" evidence="1">
    <location>
        <begin position="19"/>
        <end position="279"/>
    </location>
</feature>
<dbReference type="OrthoDB" id="637051at2"/>
<accession>A0A4Z0PBC4</accession>
<dbReference type="Proteomes" id="UP000298337">
    <property type="component" value="Unassembled WGS sequence"/>
</dbReference>